<dbReference type="GO" id="GO:0003774">
    <property type="term" value="F:cytoskeletal motor activity"/>
    <property type="evidence" value="ECO:0007669"/>
    <property type="project" value="InterPro"/>
</dbReference>
<sequence>MIGALLPVAMDVARGLASSSPVTAPASATAGADFGQALAAAAGDAVKTLRSAESVSMSGIQGKVSVQQVTESVMQAERTLQSAVAIRDKAVAAYQQISQMQI</sequence>
<comment type="subcellular location">
    <subcellularLocation>
        <location evidence="1 4">Bacterial flagellum basal body</location>
    </subcellularLocation>
</comment>
<dbReference type="PANTHER" id="PTHR34653:SF1">
    <property type="entry name" value="FLAGELLAR HOOK-BASAL BODY COMPLEX PROTEIN FLIE"/>
    <property type="match status" value="1"/>
</dbReference>
<comment type="caution">
    <text evidence="5">The sequence shown here is derived from an EMBL/GenBank/DDBJ whole genome shotgun (WGS) entry which is preliminary data.</text>
</comment>
<evidence type="ECO:0000313" key="5">
    <source>
        <dbReference type="EMBL" id="MTV31455.1"/>
    </source>
</evidence>
<proteinExistence type="inferred from homology"/>
<dbReference type="GO" id="GO:0009425">
    <property type="term" value="C:bacterial-type flagellum basal body"/>
    <property type="evidence" value="ECO:0007669"/>
    <property type="project" value="UniProtKB-SubCell"/>
</dbReference>
<dbReference type="GO" id="GO:0071973">
    <property type="term" value="P:bacterial-type flagellum-dependent cell motility"/>
    <property type="evidence" value="ECO:0007669"/>
    <property type="project" value="InterPro"/>
</dbReference>
<name>A0A6N8DPK2_RHOAC</name>
<reference evidence="5 6" key="1">
    <citation type="submission" date="2019-11" db="EMBL/GenBank/DDBJ databases">
        <title>Whole-genome sequence of a Rhodoblastus acidophilus DSM 142.</title>
        <authorList>
            <person name="Kyndt J.A."/>
            <person name="Meyer T.E."/>
        </authorList>
    </citation>
    <scope>NUCLEOTIDE SEQUENCE [LARGE SCALE GENOMIC DNA]</scope>
    <source>
        <strain evidence="5 6">DSM 142</strain>
    </source>
</reference>
<dbReference type="Proteomes" id="UP000439113">
    <property type="component" value="Unassembled WGS sequence"/>
</dbReference>
<evidence type="ECO:0000256" key="1">
    <source>
        <dbReference type="ARBA" id="ARBA00004117"/>
    </source>
</evidence>
<comment type="similarity">
    <text evidence="2 4">Belongs to the FliE family.</text>
</comment>
<dbReference type="Pfam" id="PF02049">
    <property type="entry name" value="FliE"/>
    <property type="match status" value="1"/>
</dbReference>
<keyword evidence="5" id="KW-0966">Cell projection</keyword>
<dbReference type="InterPro" id="IPR001624">
    <property type="entry name" value="FliE"/>
</dbReference>
<dbReference type="OrthoDB" id="9812413at2"/>
<dbReference type="GO" id="GO:0005198">
    <property type="term" value="F:structural molecule activity"/>
    <property type="evidence" value="ECO:0007669"/>
    <property type="project" value="InterPro"/>
</dbReference>
<dbReference type="PANTHER" id="PTHR34653">
    <property type="match status" value="1"/>
</dbReference>
<keyword evidence="5" id="KW-0282">Flagellum</keyword>
<evidence type="ECO:0000256" key="4">
    <source>
        <dbReference type="HAMAP-Rule" id="MF_00724"/>
    </source>
</evidence>
<dbReference type="HAMAP" id="MF_00724">
    <property type="entry name" value="FliE"/>
    <property type="match status" value="1"/>
</dbReference>
<keyword evidence="5" id="KW-0969">Cilium</keyword>
<accession>A0A6N8DPK2</accession>
<gene>
    <name evidence="4" type="primary">fliE</name>
    <name evidence="5" type="ORF">GJ654_10655</name>
</gene>
<evidence type="ECO:0000256" key="2">
    <source>
        <dbReference type="ARBA" id="ARBA00009272"/>
    </source>
</evidence>
<protein>
    <recommendedName>
        <fullName evidence="4">Flagellar hook-basal body complex protein FliE</fullName>
    </recommendedName>
</protein>
<dbReference type="AlphaFoldDB" id="A0A6N8DPK2"/>
<organism evidence="5 6">
    <name type="scientific">Rhodoblastus acidophilus</name>
    <name type="common">Rhodopseudomonas acidophila</name>
    <dbReference type="NCBI Taxonomy" id="1074"/>
    <lineage>
        <taxon>Bacteria</taxon>
        <taxon>Pseudomonadati</taxon>
        <taxon>Pseudomonadota</taxon>
        <taxon>Alphaproteobacteria</taxon>
        <taxon>Hyphomicrobiales</taxon>
        <taxon>Rhodoblastaceae</taxon>
        <taxon>Rhodoblastus</taxon>
    </lineage>
</organism>
<evidence type="ECO:0000256" key="3">
    <source>
        <dbReference type="ARBA" id="ARBA00023143"/>
    </source>
</evidence>
<evidence type="ECO:0000313" key="6">
    <source>
        <dbReference type="Proteomes" id="UP000439113"/>
    </source>
</evidence>
<dbReference type="RefSeq" id="WP_155446142.1">
    <property type="nucleotide sequence ID" value="NZ_JAOQNR010000009.1"/>
</dbReference>
<dbReference type="EMBL" id="WNKS01000008">
    <property type="protein sequence ID" value="MTV31455.1"/>
    <property type="molecule type" value="Genomic_DNA"/>
</dbReference>
<keyword evidence="3 4" id="KW-0975">Bacterial flagellum</keyword>